<dbReference type="Proteomes" id="UP000480266">
    <property type="component" value="Unassembled WGS sequence"/>
</dbReference>
<dbReference type="EMBL" id="JAAMRR010000755">
    <property type="protein sequence ID" value="NGX96425.1"/>
    <property type="molecule type" value="Genomic_DNA"/>
</dbReference>
<reference evidence="2" key="1">
    <citation type="submission" date="2020-02" db="EMBL/GenBank/DDBJ databases">
        <title>Draft genome sequence of Candidatus Afipia apatlaquensis IBT-C3, a potential strain for decolorization of textile dyes.</title>
        <authorList>
            <person name="Sanchez-Reyes A."/>
            <person name="Breton-Deval L."/>
            <person name="Mangelson H."/>
            <person name="Sanchez-Flores A."/>
        </authorList>
    </citation>
    <scope>NUCLEOTIDE SEQUENCE [LARGE SCALE GENOMIC DNA]</scope>
    <source>
        <strain evidence="2">IBT-C3</strain>
    </source>
</reference>
<proteinExistence type="predicted"/>
<comment type="caution">
    <text evidence="2">The sequence shown here is derived from an EMBL/GenBank/DDBJ whole genome shotgun (WGS) entry which is preliminary data.</text>
</comment>
<keyword evidence="3" id="KW-1185">Reference proteome</keyword>
<accession>A0A7C9RFX0</accession>
<evidence type="ECO:0000313" key="3">
    <source>
        <dbReference type="Proteomes" id="UP000480266"/>
    </source>
</evidence>
<sequence>MTEWHRLRTMLEFEDTRQLLPEDQKGNQFNTMGRPLGSQNKDKPYRDALRIEAALLEKGEESPAPKGSLRWIARQQMMKAGEDTSAAKEVADRLDGKVPQAVIGDDDADPINVVHKIERVIVRPKPANG</sequence>
<dbReference type="AlphaFoldDB" id="A0A7C9RFX0"/>
<protein>
    <submittedName>
        <fullName evidence="2">Uncharacterized protein</fullName>
    </submittedName>
</protein>
<organism evidence="2 3">
    <name type="scientific">Candidatus Afipia apatlaquensis</name>
    <dbReference type="NCBI Taxonomy" id="2712852"/>
    <lineage>
        <taxon>Bacteria</taxon>
        <taxon>Pseudomonadati</taxon>
        <taxon>Pseudomonadota</taxon>
        <taxon>Alphaproteobacteria</taxon>
        <taxon>Hyphomicrobiales</taxon>
        <taxon>Nitrobacteraceae</taxon>
        <taxon>Afipia</taxon>
    </lineage>
</organism>
<name>A0A7C9RFX0_9BRAD</name>
<feature type="region of interest" description="Disordered" evidence="1">
    <location>
        <begin position="20"/>
        <end position="44"/>
    </location>
</feature>
<gene>
    <name evidence="2" type="ORF">G4V63_14755</name>
</gene>
<evidence type="ECO:0000313" key="2">
    <source>
        <dbReference type="EMBL" id="NGX96425.1"/>
    </source>
</evidence>
<evidence type="ECO:0000256" key="1">
    <source>
        <dbReference type="SAM" id="MobiDB-lite"/>
    </source>
</evidence>